<feature type="domain" description="JmjC" evidence="1">
    <location>
        <begin position="106"/>
        <end position="269"/>
    </location>
</feature>
<dbReference type="PANTHER" id="PTHR12461:SF105">
    <property type="entry name" value="HYPOXIA-INDUCIBLE FACTOR 1-ALPHA INHIBITOR"/>
    <property type="match status" value="1"/>
</dbReference>
<dbReference type="Pfam" id="PF13621">
    <property type="entry name" value="Cupin_8"/>
    <property type="match status" value="1"/>
</dbReference>
<proteinExistence type="predicted"/>
<dbReference type="Proteomes" id="UP000198339">
    <property type="component" value="Unassembled WGS sequence"/>
</dbReference>
<accession>A0A239GAW0</accession>
<dbReference type="Gene3D" id="2.60.120.10">
    <property type="entry name" value="Jelly Rolls"/>
    <property type="match status" value="1"/>
</dbReference>
<dbReference type="OrthoDB" id="479699at2"/>
<protein>
    <submittedName>
        <fullName evidence="2">Cupin-like domain-containing protein</fullName>
    </submittedName>
</protein>
<dbReference type="AlphaFoldDB" id="A0A239GAW0"/>
<organism evidence="2 3">
    <name type="scientific">Sphingopyxis indica</name>
    <dbReference type="NCBI Taxonomy" id="436663"/>
    <lineage>
        <taxon>Bacteria</taxon>
        <taxon>Pseudomonadati</taxon>
        <taxon>Pseudomonadota</taxon>
        <taxon>Alphaproteobacteria</taxon>
        <taxon>Sphingomonadales</taxon>
        <taxon>Sphingomonadaceae</taxon>
        <taxon>Sphingopyxis</taxon>
    </lineage>
</organism>
<sequence length="334" mass="36808">MSGAIAAADAEALADAEAFRERVMVPARPVLLRGAARNWPLLEGGANGVVDTLHRFDAGREAEIFVGQAAIEGRYYYDAALTGFNFVREELATREGLRRIAGSAAGPDGETLYMGSLPSERYFPGIERLTPLLFLPDTVLPRIWIGHASNVACHYDMMDNVACVAAGRRRFTLFPPSAIGDLYVGPIDRTLAGQPVGLAVDSAPGDPRYPRFETRRQDALVVELEAGDAIYIPKLWWHKVEALDALNILVNFWWDGFAAGPDRPWAAMLLAMIAIAERPEAERAAWRAWFDHYVFRPGGHPLAFLPEEQHGILGPLADGNYRRIRAAAMQMLRG</sequence>
<dbReference type="RefSeq" id="WP_089215166.1">
    <property type="nucleotide sequence ID" value="NZ_FZPA01000003.1"/>
</dbReference>
<dbReference type="SMART" id="SM00558">
    <property type="entry name" value="JmjC"/>
    <property type="match status" value="1"/>
</dbReference>
<dbReference type="InterPro" id="IPR003347">
    <property type="entry name" value="JmjC_dom"/>
</dbReference>
<dbReference type="InterPro" id="IPR041667">
    <property type="entry name" value="Cupin_8"/>
</dbReference>
<reference evidence="2 3" key="1">
    <citation type="submission" date="2017-06" db="EMBL/GenBank/DDBJ databases">
        <authorList>
            <person name="Kim H.J."/>
            <person name="Triplett B.A."/>
        </authorList>
    </citation>
    <scope>NUCLEOTIDE SEQUENCE [LARGE SCALE GENOMIC DNA]</scope>
    <source>
        <strain evidence="2 3">DS15</strain>
    </source>
</reference>
<dbReference type="SUPFAM" id="SSF51197">
    <property type="entry name" value="Clavaminate synthase-like"/>
    <property type="match status" value="1"/>
</dbReference>
<name>A0A239GAW0_9SPHN</name>
<evidence type="ECO:0000313" key="2">
    <source>
        <dbReference type="EMBL" id="SNS65593.1"/>
    </source>
</evidence>
<keyword evidence="3" id="KW-1185">Reference proteome</keyword>
<dbReference type="PANTHER" id="PTHR12461">
    <property type="entry name" value="HYPOXIA-INDUCIBLE FACTOR 1 ALPHA INHIBITOR-RELATED"/>
    <property type="match status" value="1"/>
</dbReference>
<dbReference type="InterPro" id="IPR014710">
    <property type="entry name" value="RmlC-like_jellyroll"/>
</dbReference>
<evidence type="ECO:0000313" key="3">
    <source>
        <dbReference type="Proteomes" id="UP000198339"/>
    </source>
</evidence>
<dbReference type="PROSITE" id="PS51184">
    <property type="entry name" value="JMJC"/>
    <property type="match status" value="1"/>
</dbReference>
<gene>
    <name evidence="2" type="ORF">SAMN06295955_10377</name>
</gene>
<dbReference type="EMBL" id="FZPA01000003">
    <property type="protein sequence ID" value="SNS65593.1"/>
    <property type="molecule type" value="Genomic_DNA"/>
</dbReference>
<evidence type="ECO:0000259" key="1">
    <source>
        <dbReference type="PROSITE" id="PS51184"/>
    </source>
</evidence>